<dbReference type="EMBL" id="BARU01000028">
    <property type="protein sequence ID" value="GAH25767.1"/>
    <property type="molecule type" value="Genomic_DNA"/>
</dbReference>
<reference evidence="2" key="1">
    <citation type="journal article" date="2014" name="Front. Microbiol.">
        <title>High frequency of phylogenetically diverse reductive dehalogenase-homologous genes in deep subseafloor sedimentary metagenomes.</title>
        <authorList>
            <person name="Kawai M."/>
            <person name="Futagami T."/>
            <person name="Toyoda A."/>
            <person name="Takaki Y."/>
            <person name="Nishi S."/>
            <person name="Hori S."/>
            <person name="Arai W."/>
            <person name="Tsubouchi T."/>
            <person name="Morono Y."/>
            <person name="Uchiyama I."/>
            <person name="Ito T."/>
            <person name="Fujiyama A."/>
            <person name="Inagaki F."/>
            <person name="Takami H."/>
        </authorList>
    </citation>
    <scope>NUCLEOTIDE SEQUENCE</scope>
    <source>
        <strain evidence="2">Expedition CK06-06</strain>
    </source>
</reference>
<feature type="coiled-coil region" evidence="1">
    <location>
        <begin position="33"/>
        <end position="60"/>
    </location>
</feature>
<organism evidence="2">
    <name type="scientific">marine sediment metagenome</name>
    <dbReference type="NCBI Taxonomy" id="412755"/>
    <lineage>
        <taxon>unclassified sequences</taxon>
        <taxon>metagenomes</taxon>
        <taxon>ecological metagenomes</taxon>
    </lineage>
</organism>
<protein>
    <submittedName>
        <fullName evidence="2">Uncharacterized protein</fullName>
    </submittedName>
</protein>
<sequence length="64" mass="7613">MIEEQYDILIELQKIDIDIDEEEKKKRSLPLMIEGITKEIQELKDSLNNLRSLLLTQECERNLP</sequence>
<comment type="caution">
    <text evidence="2">The sequence shown here is derived from an EMBL/GenBank/DDBJ whole genome shotgun (WGS) entry which is preliminary data.</text>
</comment>
<evidence type="ECO:0000256" key="1">
    <source>
        <dbReference type="SAM" id="Coils"/>
    </source>
</evidence>
<name>X1DZR1_9ZZZZ</name>
<accession>X1DZR1</accession>
<proteinExistence type="predicted"/>
<dbReference type="AlphaFoldDB" id="X1DZR1"/>
<keyword evidence="1" id="KW-0175">Coiled coil</keyword>
<evidence type="ECO:0000313" key="2">
    <source>
        <dbReference type="EMBL" id="GAH25767.1"/>
    </source>
</evidence>
<gene>
    <name evidence="2" type="ORF">S03H2_00235</name>
</gene>